<evidence type="ECO:0000256" key="8">
    <source>
        <dbReference type="ARBA" id="ARBA00023154"/>
    </source>
</evidence>
<feature type="binding site" evidence="12 15">
    <location>
        <position position="206"/>
    </location>
    <ligand>
        <name>pyruvate</name>
        <dbReference type="ChEBI" id="CHEBI:15361"/>
    </ligand>
</feature>
<feature type="binding site" evidence="12 15">
    <location>
        <position position="48"/>
    </location>
    <ligand>
        <name>pyruvate</name>
        <dbReference type="ChEBI" id="CHEBI:15361"/>
    </ligand>
</feature>
<evidence type="ECO:0000256" key="3">
    <source>
        <dbReference type="ARBA" id="ARBA00007592"/>
    </source>
</evidence>
<keyword evidence="17" id="KW-1185">Reference proteome</keyword>
<dbReference type="PRINTS" id="PR00146">
    <property type="entry name" value="DHPICSNTHASE"/>
</dbReference>
<dbReference type="PIRSF" id="PIRSF001365">
    <property type="entry name" value="DHDPS"/>
    <property type="match status" value="1"/>
</dbReference>
<evidence type="ECO:0000256" key="5">
    <source>
        <dbReference type="ARBA" id="ARBA00022490"/>
    </source>
</evidence>
<reference evidence="16 17" key="1">
    <citation type="submission" date="2017-05" db="EMBL/GenBank/DDBJ databases">
        <title>Vagococcus spp. assemblies.</title>
        <authorList>
            <person name="Gulvik C.A."/>
        </authorList>
    </citation>
    <scope>NUCLEOTIDE SEQUENCE [LARGE SCALE GENOMIC DNA]</scope>
    <source>
        <strain evidence="16 17">NCFB 2777</strain>
    </source>
</reference>
<dbReference type="InterPro" id="IPR013785">
    <property type="entry name" value="Aldolase_TIM"/>
</dbReference>
<feature type="site" description="Part of a proton relay during catalysis" evidence="12">
    <location>
        <position position="47"/>
    </location>
</feature>
<evidence type="ECO:0000256" key="13">
    <source>
        <dbReference type="PIRNR" id="PIRNR001365"/>
    </source>
</evidence>
<evidence type="ECO:0000256" key="2">
    <source>
        <dbReference type="ARBA" id="ARBA00005120"/>
    </source>
</evidence>
<feature type="site" description="Part of a proton relay during catalysis" evidence="12">
    <location>
        <position position="111"/>
    </location>
</feature>
<dbReference type="PANTHER" id="PTHR12128">
    <property type="entry name" value="DIHYDRODIPICOLINATE SYNTHASE"/>
    <property type="match status" value="1"/>
</dbReference>
<keyword evidence="8 12" id="KW-0457">Lysine biosynthesis</keyword>
<dbReference type="GO" id="GO:0009089">
    <property type="term" value="P:lysine biosynthetic process via diaminopimelate"/>
    <property type="evidence" value="ECO:0007669"/>
    <property type="project" value="UniProtKB-UniRule"/>
</dbReference>
<evidence type="ECO:0000256" key="1">
    <source>
        <dbReference type="ARBA" id="ARBA00003294"/>
    </source>
</evidence>
<evidence type="ECO:0000256" key="6">
    <source>
        <dbReference type="ARBA" id="ARBA00022605"/>
    </source>
</evidence>
<keyword evidence="5 12" id="KW-0963">Cytoplasm</keyword>
<feature type="active site" description="Schiff-base intermediate with substrate" evidence="12 14">
    <location>
        <position position="165"/>
    </location>
</feature>
<comment type="pathway">
    <text evidence="2 12">Amino-acid biosynthesis; L-lysine biosynthesis via DAP pathway; (S)-tetrahydrodipicolinate from L-aspartate: step 3/4.</text>
</comment>
<dbReference type="SUPFAM" id="SSF51569">
    <property type="entry name" value="Aldolase"/>
    <property type="match status" value="1"/>
</dbReference>
<dbReference type="Gene3D" id="3.20.20.70">
    <property type="entry name" value="Aldolase class I"/>
    <property type="match status" value="1"/>
</dbReference>
<dbReference type="PANTHER" id="PTHR12128:SF66">
    <property type="entry name" value="4-HYDROXY-2-OXOGLUTARATE ALDOLASE, MITOCHONDRIAL"/>
    <property type="match status" value="1"/>
</dbReference>
<comment type="subunit">
    <text evidence="12">Homotetramer; dimer of dimers.</text>
</comment>
<evidence type="ECO:0000313" key="16">
    <source>
        <dbReference type="EMBL" id="RST94730.1"/>
    </source>
</evidence>
<organism evidence="16 17">
    <name type="scientific">Vagococcus salmoninarum</name>
    <dbReference type="NCBI Taxonomy" id="2739"/>
    <lineage>
        <taxon>Bacteria</taxon>
        <taxon>Bacillati</taxon>
        <taxon>Bacillota</taxon>
        <taxon>Bacilli</taxon>
        <taxon>Lactobacillales</taxon>
        <taxon>Enterococcaceae</taxon>
        <taxon>Vagococcus</taxon>
    </lineage>
</organism>
<evidence type="ECO:0000256" key="7">
    <source>
        <dbReference type="ARBA" id="ARBA00022915"/>
    </source>
</evidence>
<dbReference type="EC" id="4.3.3.7" evidence="4 12"/>
<dbReference type="GO" id="GO:0005829">
    <property type="term" value="C:cytosol"/>
    <property type="evidence" value="ECO:0007669"/>
    <property type="project" value="TreeGrafter"/>
</dbReference>
<dbReference type="GO" id="GO:0008840">
    <property type="term" value="F:4-hydroxy-tetrahydrodipicolinate synthase activity"/>
    <property type="evidence" value="ECO:0007669"/>
    <property type="project" value="UniProtKB-UniRule"/>
</dbReference>
<dbReference type="PROSITE" id="PS00665">
    <property type="entry name" value="DHDPS_1"/>
    <property type="match status" value="1"/>
</dbReference>
<dbReference type="Pfam" id="PF00701">
    <property type="entry name" value="DHDPS"/>
    <property type="match status" value="1"/>
</dbReference>
<keyword evidence="6 12" id="KW-0028">Amino-acid biosynthesis</keyword>
<sequence>MNLTNASILTAMVTPFNEVGELDYQQLPILIEYLLSHHTEGLVVAGTTGESPTLTETEMLALFKETVKIVNGRVPIICGVGSNSTQQTIDFIKKVAEIKGVSAGLVVVPYYNRPNQAGLYQHFKAVSEASELPIILYNVPARTGVNMDVATTLRLAQLPNVIGTKDCSGIEAIAHLKAQGPKDFLIYTGEDTLGFAAKTVGAQGVISVASHLLGDEMYRLYQLVEAGQLPEAGHLYRQLLPKMEAVFSVPSPAPVKAVLNHRGILVGDVRLPLVACTSVEQENILMILEQ</sequence>
<dbReference type="GO" id="GO:0019877">
    <property type="term" value="P:diaminopimelate biosynthetic process"/>
    <property type="evidence" value="ECO:0007669"/>
    <property type="project" value="UniProtKB-UniRule"/>
</dbReference>
<comment type="catalytic activity">
    <reaction evidence="11 12">
        <text>L-aspartate 4-semialdehyde + pyruvate = (2S,4S)-4-hydroxy-2,3,4,5-tetrahydrodipicolinate + H2O + H(+)</text>
        <dbReference type="Rhea" id="RHEA:34171"/>
        <dbReference type="ChEBI" id="CHEBI:15361"/>
        <dbReference type="ChEBI" id="CHEBI:15377"/>
        <dbReference type="ChEBI" id="CHEBI:15378"/>
        <dbReference type="ChEBI" id="CHEBI:67139"/>
        <dbReference type="ChEBI" id="CHEBI:537519"/>
        <dbReference type="EC" id="4.3.3.7"/>
    </reaction>
</comment>
<dbReference type="AlphaFoldDB" id="A0A429ZLZ4"/>
<dbReference type="SMART" id="SM01130">
    <property type="entry name" value="DHDPS"/>
    <property type="match status" value="1"/>
</dbReference>
<evidence type="ECO:0000256" key="9">
    <source>
        <dbReference type="ARBA" id="ARBA00023239"/>
    </source>
</evidence>
<dbReference type="EMBL" id="NGJU01000013">
    <property type="protein sequence ID" value="RST94730.1"/>
    <property type="molecule type" value="Genomic_DNA"/>
</dbReference>
<evidence type="ECO:0000256" key="12">
    <source>
        <dbReference type="HAMAP-Rule" id="MF_00418"/>
    </source>
</evidence>
<comment type="subcellular location">
    <subcellularLocation>
        <location evidence="12">Cytoplasm</location>
    </subcellularLocation>
</comment>
<accession>A0A429ZLZ4</accession>
<dbReference type="RefSeq" id="WP_126780400.1">
    <property type="nucleotide sequence ID" value="NZ_NGJU01000013.1"/>
</dbReference>
<keyword evidence="7 12" id="KW-0220">Diaminopimelate biosynthesis</keyword>
<proteinExistence type="inferred from homology"/>
<dbReference type="HAMAP" id="MF_00418">
    <property type="entry name" value="DapA"/>
    <property type="match status" value="1"/>
</dbReference>
<comment type="similarity">
    <text evidence="3 12 13">Belongs to the DapA family.</text>
</comment>
<dbReference type="Proteomes" id="UP000287239">
    <property type="component" value="Unassembled WGS sequence"/>
</dbReference>
<dbReference type="InterPro" id="IPR020624">
    <property type="entry name" value="Schiff_base-form_aldolases_CS"/>
</dbReference>
<dbReference type="InterPro" id="IPR005263">
    <property type="entry name" value="DapA"/>
</dbReference>
<comment type="caution">
    <text evidence="16">The sequence shown here is derived from an EMBL/GenBank/DDBJ whole genome shotgun (WGS) entry which is preliminary data.</text>
</comment>
<name>A0A429ZLZ4_9ENTE</name>
<dbReference type="CDD" id="cd00950">
    <property type="entry name" value="DHDPS"/>
    <property type="match status" value="1"/>
</dbReference>
<dbReference type="OrthoDB" id="9782828at2"/>
<gene>
    <name evidence="12" type="primary">dapA</name>
    <name evidence="16" type="ORF">CBF35_09305</name>
</gene>
<dbReference type="NCBIfam" id="TIGR00674">
    <property type="entry name" value="dapA"/>
    <property type="match status" value="1"/>
</dbReference>
<evidence type="ECO:0000256" key="14">
    <source>
        <dbReference type="PIRSR" id="PIRSR001365-1"/>
    </source>
</evidence>
<comment type="caution">
    <text evidence="12">Was originally thought to be a dihydrodipicolinate synthase (DHDPS), catalyzing the condensation of (S)-aspartate-beta-semialdehyde [(S)-ASA] and pyruvate to dihydrodipicolinate (DHDP). However, it was shown in E.coli that the product of the enzymatic reaction is not dihydrodipicolinate but in fact (4S)-4-hydroxy-2,3,4,5-tetrahydro-(2S)-dipicolinic acid (HTPA), and that the consecutive dehydration reaction leading to DHDP is not spontaneous but catalyzed by DapB.</text>
</comment>
<evidence type="ECO:0000256" key="15">
    <source>
        <dbReference type="PIRSR" id="PIRSR001365-2"/>
    </source>
</evidence>
<protein>
    <recommendedName>
        <fullName evidence="4 12">4-hydroxy-tetrahydrodipicolinate synthase</fullName>
        <shortName evidence="12">HTPA synthase</shortName>
        <ecNumber evidence="4 12">4.3.3.7</ecNumber>
    </recommendedName>
</protein>
<dbReference type="InterPro" id="IPR002220">
    <property type="entry name" value="DapA-like"/>
</dbReference>
<evidence type="ECO:0000256" key="10">
    <source>
        <dbReference type="ARBA" id="ARBA00023270"/>
    </source>
</evidence>
<evidence type="ECO:0000256" key="4">
    <source>
        <dbReference type="ARBA" id="ARBA00012086"/>
    </source>
</evidence>
<comment type="function">
    <text evidence="1 12">Catalyzes the condensation of (S)-aspartate-beta-semialdehyde [(S)-ASA] and pyruvate to 4-hydroxy-tetrahydrodipicolinate (HTPA).</text>
</comment>
<evidence type="ECO:0000313" key="17">
    <source>
        <dbReference type="Proteomes" id="UP000287239"/>
    </source>
</evidence>
<feature type="active site" description="Proton donor/acceptor" evidence="12 14">
    <location>
        <position position="137"/>
    </location>
</feature>
<keyword evidence="9 12" id="KW-0456">Lyase</keyword>
<keyword evidence="10 12" id="KW-0704">Schiff base</keyword>
<evidence type="ECO:0000256" key="11">
    <source>
        <dbReference type="ARBA" id="ARBA00047836"/>
    </source>
</evidence>
<dbReference type="GeneID" id="98568567"/>
<dbReference type="UniPathway" id="UPA00034">
    <property type="reaction ID" value="UER00017"/>
</dbReference>